<dbReference type="GO" id="GO:0006520">
    <property type="term" value="P:amino acid metabolic process"/>
    <property type="evidence" value="ECO:0007669"/>
    <property type="project" value="InterPro"/>
</dbReference>
<dbReference type="Pfam" id="PF00155">
    <property type="entry name" value="Aminotran_1_2"/>
    <property type="match status" value="1"/>
</dbReference>
<reference evidence="7" key="1">
    <citation type="submission" date="2018-05" db="EMBL/GenBank/DDBJ databases">
        <authorList>
            <person name="Lanie J.A."/>
            <person name="Ng W.-L."/>
            <person name="Kazmierczak K.M."/>
            <person name="Andrzejewski T.M."/>
            <person name="Davidsen T.M."/>
            <person name="Wayne K.J."/>
            <person name="Tettelin H."/>
            <person name="Glass J.I."/>
            <person name="Rusch D."/>
            <person name="Podicherti R."/>
            <person name="Tsui H.-C.T."/>
            <person name="Winkler M.E."/>
        </authorList>
    </citation>
    <scope>NUCLEOTIDE SEQUENCE</scope>
</reference>
<evidence type="ECO:0000256" key="3">
    <source>
        <dbReference type="ARBA" id="ARBA00022576"/>
    </source>
</evidence>
<feature type="non-terminal residue" evidence="7">
    <location>
        <position position="101"/>
    </location>
</feature>
<evidence type="ECO:0000256" key="1">
    <source>
        <dbReference type="ARBA" id="ARBA00001933"/>
    </source>
</evidence>
<dbReference type="Gene3D" id="3.90.1150.10">
    <property type="entry name" value="Aspartate Aminotransferase, domain 1"/>
    <property type="match status" value="1"/>
</dbReference>
<comment type="cofactor">
    <cofactor evidence="1">
        <name>pyridoxal 5'-phosphate</name>
        <dbReference type="ChEBI" id="CHEBI:597326"/>
    </cofactor>
</comment>
<dbReference type="GO" id="GO:0030170">
    <property type="term" value="F:pyridoxal phosphate binding"/>
    <property type="evidence" value="ECO:0007669"/>
    <property type="project" value="InterPro"/>
</dbReference>
<dbReference type="PANTHER" id="PTHR46383:SF1">
    <property type="entry name" value="ASPARTATE AMINOTRANSFERASE"/>
    <property type="match status" value="1"/>
</dbReference>
<sequence length="101" mass="10508">VELASVASAQNGLFIEKLMSILATNLSRIKPSPTMAVTGLARDLKAAGADVIGLGAGEPDFDTPEHIKEAAIAALHKGDTKYTAVDGTAELKEAVCAKFKR</sequence>
<keyword evidence="5" id="KW-0663">Pyridoxal phosphate</keyword>
<evidence type="ECO:0000259" key="6">
    <source>
        <dbReference type="Pfam" id="PF00155"/>
    </source>
</evidence>
<proteinExistence type="inferred from homology"/>
<dbReference type="InterPro" id="IPR050596">
    <property type="entry name" value="AspAT/PAT-like"/>
</dbReference>
<dbReference type="InterPro" id="IPR015422">
    <property type="entry name" value="PyrdxlP-dep_Trfase_small"/>
</dbReference>
<evidence type="ECO:0000256" key="5">
    <source>
        <dbReference type="ARBA" id="ARBA00022898"/>
    </source>
</evidence>
<dbReference type="GO" id="GO:0008483">
    <property type="term" value="F:transaminase activity"/>
    <property type="evidence" value="ECO:0007669"/>
    <property type="project" value="UniProtKB-KW"/>
</dbReference>
<name>A0A382ZFX8_9ZZZZ</name>
<keyword evidence="4" id="KW-0808">Transferase</keyword>
<comment type="similarity">
    <text evidence="2">Belongs to the class-I pyridoxal-phosphate-dependent aminotransferase family.</text>
</comment>
<evidence type="ECO:0000313" key="7">
    <source>
        <dbReference type="EMBL" id="SVD94005.1"/>
    </source>
</evidence>
<feature type="domain" description="Aminotransferase class I/classII large" evidence="6">
    <location>
        <begin position="50"/>
        <end position="100"/>
    </location>
</feature>
<dbReference type="SUPFAM" id="SSF53383">
    <property type="entry name" value="PLP-dependent transferases"/>
    <property type="match status" value="1"/>
</dbReference>
<dbReference type="AlphaFoldDB" id="A0A382ZFX8"/>
<dbReference type="EMBL" id="UINC01183306">
    <property type="protein sequence ID" value="SVD94005.1"/>
    <property type="molecule type" value="Genomic_DNA"/>
</dbReference>
<evidence type="ECO:0000256" key="2">
    <source>
        <dbReference type="ARBA" id="ARBA00007441"/>
    </source>
</evidence>
<gene>
    <name evidence="7" type="ORF">METZ01_LOCUS446859</name>
</gene>
<protein>
    <recommendedName>
        <fullName evidence="6">Aminotransferase class I/classII large domain-containing protein</fullName>
    </recommendedName>
</protein>
<feature type="non-terminal residue" evidence="7">
    <location>
        <position position="1"/>
    </location>
</feature>
<keyword evidence="3" id="KW-0032">Aminotransferase</keyword>
<dbReference type="InterPro" id="IPR015424">
    <property type="entry name" value="PyrdxlP-dep_Trfase"/>
</dbReference>
<accession>A0A382ZFX8</accession>
<dbReference type="InterPro" id="IPR004839">
    <property type="entry name" value="Aminotransferase_I/II_large"/>
</dbReference>
<evidence type="ECO:0000256" key="4">
    <source>
        <dbReference type="ARBA" id="ARBA00022679"/>
    </source>
</evidence>
<dbReference type="PANTHER" id="PTHR46383">
    <property type="entry name" value="ASPARTATE AMINOTRANSFERASE"/>
    <property type="match status" value="1"/>
</dbReference>
<organism evidence="7">
    <name type="scientific">marine metagenome</name>
    <dbReference type="NCBI Taxonomy" id="408172"/>
    <lineage>
        <taxon>unclassified sequences</taxon>
        <taxon>metagenomes</taxon>
        <taxon>ecological metagenomes</taxon>
    </lineage>
</organism>